<evidence type="ECO:0000313" key="3">
    <source>
        <dbReference type="Proteomes" id="UP000681722"/>
    </source>
</evidence>
<protein>
    <submittedName>
        <fullName evidence="2">Uncharacterized protein</fullName>
    </submittedName>
</protein>
<feature type="compositionally biased region" description="Acidic residues" evidence="1">
    <location>
        <begin position="40"/>
        <end position="57"/>
    </location>
</feature>
<dbReference type="Proteomes" id="UP000681722">
    <property type="component" value="Unassembled WGS sequence"/>
</dbReference>
<proteinExistence type="predicted"/>
<evidence type="ECO:0000313" key="2">
    <source>
        <dbReference type="EMBL" id="CAF4682874.1"/>
    </source>
</evidence>
<dbReference type="EMBL" id="CAJOBC010154758">
    <property type="protein sequence ID" value="CAF4682874.1"/>
    <property type="molecule type" value="Genomic_DNA"/>
</dbReference>
<sequence length="57" mass="6636">TVEQLIEQTKKGFYGDGGDHEGSIINLKNVKDYEEIYEKEQDEDEDDDINIEDDDIQ</sequence>
<reference evidence="2" key="1">
    <citation type="submission" date="2021-02" db="EMBL/GenBank/DDBJ databases">
        <authorList>
            <person name="Nowell W R."/>
        </authorList>
    </citation>
    <scope>NUCLEOTIDE SEQUENCE</scope>
</reference>
<feature type="region of interest" description="Disordered" evidence="1">
    <location>
        <begin position="38"/>
        <end position="57"/>
    </location>
</feature>
<accession>A0A8S3A8J3</accession>
<dbReference type="AlphaFoldDB" id="A0A8S3A8J3"/>
<comment type="caution">
    <text evidence="2">The sequence shown here is derived from an EMBL/GenBank/DDBJ whole genome shotgun (WGS) entry which is preliminary data.</text>
</comment>
<feature type="non-terminal residue" evidence="2">
    <location>
        <position position="57"/>
    </location>
</feature>
<evidence type="ECO:0000256" key="1">
    <source>
        <dbReference type="SAM" id="MobiDB-lite"/>
    </source>
</evidence>
<feature type="region of interest" description="Disordered" evidence="1">
    <location>
        <begin position="1"/>
        <end position="23"/>
    </location>
</feature>
<gene>
    <name evidence="2" type="ORF">SRO942_LOCUS51100</name>
</gene>
<name>A0A8S3A8J3_9BILA</name>
<organism evidence="2 3">
    <name type="scientific">Didymodactylos carnosus</name>
    <dbReference type="NCBI Taxonomy" id="1234261"/>
    <lineage>
        <taxon>Eukaryota</taxon>
        <taxon>Metazoa</taxon>
        <taxon>Spiralia</taxon>
        <taxon>Gnathifera</taxon>
        <taxon>Rotifera</taxon>
        <taxon>Eurotatoria</taxon>
        <taxon>Bdelloidea</taxon>
        <taxon>Philodinida</taxon>
        <taxon>Philodinidae</taxon>
        <taxon>Didymodactylos</taxon>
    </lineage>
</organism>